<comment type="caution">
    <text evidence="2">The sequence shown here is derived from an EMBL/GenBank/DDBJ whole genome shotgun (WGS) entry which is preliminary data.</text>
</comment>
<dbReference type="EMBL" id="JAJTWU010000001">
    <property type="protein sequence ID" value="MCE4552854.1"/>
    <property type="molecule type" value="Genomic_DNA"/>
</dbReference>
<reference evidence="2 3" key="1">
    <citation type="submission" date="2021-12" db="EMBL/GenBank/DDBJ databases">
        <title>Genome seq of P8.</title>
        <authorList>
            <person name="Seo T."/>
        </authorList>
    </citation>
    <scope>NUCLEOTIDE SEQUENCE [LARGE SCALE GENOMIC DNA]</scope>
    <source>
        <strain evidence="2 3">P8</strain>
    </source>
</reference>
<dbReference type="InterPro" id="IPR046867">
    <property type="entry name" value="AldOxase/xan_DH_MoCoBD2"/>
</dbReference>
<evidence type="ECO:0000259" key="1">
    <source>
        <dbReference type="SMART" id="SM01008"/>
    </source>
</evidence>
<dbReference type="Proteomes" id="UP001200741">
    <property type="component" value="Unassembled WGS sequence"/>
</dbReference>
<dbReference type="PANTHER" id="PTHR47495:SF2">
    <property type="entry name" value="ALDEHYDE DEHYDROGENASE"/>
    <property type="match status" value="1"/>
</dbReference>
<keyword evidence="3" id="KW-1185">Reference proteome</keyword>
<dbReference type="SMART" id="SM01008">
    <property type="entry name" value="Ald_Xan_dh_C"/>
    <property type="match status" value="1"/>
</dbReference>
<dbReference type="Gene3D" id="3.90.1170.50">
    <property type="entry name" value="Aldehyde oxidase/xanthine dehydrogenase, a/b hammerhead"/>
    <property type="match status" value="1"/>
</dbReference>
<evidence type="ECO:0000313" key="3">
    <source>
        <dbReference type="Proteomes" id="UP001200741"/>
    </source>
</evidence>
<dbReference type="Gene3D" id="3.30.365.10">
    <property type="entry name" value="Aldehyde oxidase/xanthine dehydrogenase, molybdopterin binding domain"/>
    <property type="match status" value="4"/>
</dbReference>
<accession>A0ABS8XQA6</accession>
<dbReference type="RefSeq" id="WP_233369568.1">
    <property type="nucleotide sequence ID" value="NZ_JAJTWU010000001.1"/>
</dbReference>
<dbReference type="InterPro" id="IPR052516">
    <property type="entry name" value="N-heterocyclic_Hydroxylase"/>
</dbReference>
<evidence type="ECO:0000313" key="2">
    <source>
        <dbReference type="EMBL" id="MCE4552854.1"/>
    </source>
</evidence>
<dbReference type="PROSITE" id="PS51318">
    <property type="entry name" value="TAT"/>
    <property type="match status" value="1"/>
</dbReference>
<dbReference type="Pfam" id="PF02738">
    <property type="entry name" value="MoCoBD_1"/>
    <property type="match status" value="1"/>
</dbReference>
<dbReference type="InterPro" id="IPR006311">
    <property type="entry name" value="TAT_signal"/>
</dbReference>
<dbReference type="InterPro" id="IPR037165">
    <property type="entry name" value="AldOxase/xan_DH_Mopterin-bd_sf"/>
</dbReference>
<organism evidence="2 3">
    <name type="scientific">Pelomonas cellulosilytica</name>
    <dbReference type="NCBI Taxonomy" id="2906762"/>
    <lineage>
        <taxon>Bacteria</taxon>
        <taxon>Pseudomonadati</taxon>
        <taxon>Pseudomonadota</taxon>
        <taxon>Betaproteobacteria</taxon>
        <taxon>Burkholderiales</taxon>
        <taxon>Sphaerotilaceae</taxon>
        <taxon>Roseateles</taxon>
    </lineage>
</organism>
<dbReference type="SUPFAM" id="SSF56003">
    <property type="entry name" value="Molybdenum cofactor-binding domain"/>
    <property type="match status" value="2"/>
</dbReference>
<dbReference type="InterPro" id="IPR000674">
    <property type="entry name" value="Ald_Oxase/Xan_DH_a/b"/>
</dbReference>
<dbReference type="PIRSF" id="PIRSF036389">
    <property type="entry name" value="IOR_B"/>
    <property type="match status" value="1"/>
</dbReference>
<dbReference type="PANTHER" id="PTHR47495">
    <property type="entry name" value="ALDEHYDE DEHYDROGENASE"/>
    <property type="match status" value="1"/>
</dbReference>
<proteinExistence type="predicted"/>
<protein>
    <submittedName>
        <fullName evidence="2">Molybdopterin-dependent oxidoreductase</fullName>
    </submittedName>
</protein>
<dbReference type="Pfam" id="PF20256">
    <property type="entry name" value="MoCoBD_2"/>
    <property type="match status" value="2"/>
</dbReference>
<name>A0ABS8XQA6_9BURK</name>
<dbReference type="InterPro" id="IPR008274">
    <property type="entry name" value="AldOxase/xan_DH_MoCoBD1"/>
</dbReference>
<feature type="domain" description="Aldehyde oxidase/xanthine dehydrogenase a/b hammerhead" evidence="1">
    <location>
        <begin position="202"/>
        <end position="280"/>
    </location>
</feature>
<gene>
    <name evidence="2" type="ORF">LXT13_00135</name>
</gene>
<dbReference type="InterPro" id="IPR012368">
    <property type="entry name" value="OxRdtase_Mopterin-bd_su_IorB"/>
</dbReference>
<sequence length="716" mass="75608">MSGISRRGFVALAGSGLVLGLPPLAAGEAGAASGAGLSQPFLRIASSGEITVLIKHLEMGQGVSTGLSTILAEELDADWHDVHAEPAPFNPALYKHTVFGIQTTGGSTSVANSWQQLREAGAVARAMLVQAAAQRWGVPAAELTAHASRVLHGATGRQLSYGALAEAAARLPVPSGVPLKSSAAYSLIGRERRRLGAADMARGAVVYGIDIQRPGQRVAVLQRPPRFGGRVRTVDASAALALPGVRAVHRLPQGVAVVADDSWTAMQARQRLKIDWDDSQAETRSTPELKAEFKRLAASGESGIDTLTRGDTATALAGAARVMEADFELPYLAHQPMEPLAVVGELRDGHCEIWGGFQSPSIDHRAAARILGLPAEQVVLHPLPSGGSFGRRATFSADWVSELAELLRAQSAAGDTQPVKLMWTREDDITGGYYRPMSLHRLRAALDGMGRLLAVEQTIVAQSFSPSLAKPGAPTRPDPFVTEGHLAEAYAVPHARTRWVKPDIGVPVHTYRALGYNHTTFSKEVMMDELARAAGQDALAFRLAHLAAQPRHAAALRLAAERAGWGRPLPAGRALGLAVQEAYKTVVAQVAQVRLEEGRIVVERVVCAVDCGTVINPGTLRAQLEGGIAFGLSAVLHNELTLDGGRVQQSNFHDAAVLRLNEMPQVEVHSIASDAAPTGIGEPGSVPILAAVANAVARLTGRPVRSLPIRLDPPSG</sequence>